<sequence length="144" mass="16729">MHCYKIRVRKLKNGVYKRRGWHRKVPIKTLLIDGNCRVADRGLKTHHGHIPVKAFSFENSEVISRAYCDSSKPSRSTASERWVLHSTAEYAEDIIAETGLKKPSEITLNKVAEQLFQEFQRTGHNISQLFFKKAHRWVPLDDEI</sequence>
<dbReference type="EMBL" id="JBGMDY010000003">
    <property type="protein sequence ID" value="KAL2339862.1"/>
    <property type="molecule type" value="Genomic_DNA"/>
</dbReference>
<reference evidence="1 2" key="1">
    <citation type="submission" date="2024-08" db="EMBL/GenBank/DDBJ databases">
        <title>Insights into the chromosomal genome structure of Flemingia macrophylla.</title>
        <authorList>
            <person name="Ding Y."/>
            <person name="Zhao Y."/>
            <person name="Bi W."/>
            <person name="Wu M."/>
            <person name="Zhao G."/>
            <person name="Gong Y."/>
            <person name="Li W."/>
            <person name="Zhang P."/>
        </authorList>
    </citation>
    <scope>NUCLEOTIDE SEQUENCE [LARGE SCALE GENOMIC DNA]</scope>
    <source>
        <strain evidence="1">DYQJB</strain>
        <tissue evidence="1">Leaf</tissue>
    </source>
</reference>
<dbReference type="PANTHER" id="PTHR16128">
    <property type="entry name" value="FAD/NAD(P)-BINDING OXIDOREDUCTASE FAMILY PROTEIN"/>
    <property type="match status" value="1"/>
</dbReference>
<dbReference type="PANTHER" id="PTHR16128:SF5">
    <property type="entry name" value="FAD_NAD(P)-BINDING OXIDOREDUCTASE FAMILY PROTEIN"/>
    <property type="match status" value="1"/>
</dbReference>
<dbReference type="AlphaFoldDB" id="A0ABD1MVM0"/>
<proteinExistence type="predicted"/>
<accession>A0ABD1MVM0</accession>
<evidence type="ECO:0000313" key="2">
    <source>
        <dbReference type="Proteomes" id="UP001603857"/>
    </source>
</evidence>
<organism evidence="1 2">
    <name type="scientific">Flemingia macrophylla</name>
    <dbReference type="NCBI Taxonomy" id="520843"/>
    <lineage>
        <taxon>Eukaryota</taxon>
        <taxon>Viridiplantae</taxon>
        <taxon>Streptophyta</taxon>
        <taxon>Embryophyta</taxon>
        <taxon>Tracheophyta</taxon>
        <taxon>Spermatophyta</taxon>
        <taxon>Magnoliopsida</taxon>
        <taxon>eudicotyledons</taxon>
        <taxon>Gunneridae</taxon>
        <taxon>Pentapetalae</taxon>
        <taxon>rosids</taxon>
        <taxon>fabids</taxon>
        <taxon>Fabales</taxon>
        <taxon>Fabaceae</taxon>
        <taxon>Papilionoideae</taxon>
        <taxon>50 kb inversion clade</taxon>
        <taxon>NPAAA clade</taxon>
        <taxon>indigoferoid/millettioid clade</taxon>
        <taxon>Phaseoleae</taxon>
        <taxon>Flemingia</taxon>
    </lineage>
</organism>
<protein>
    <submittedName>
        <fullName evidence="1">Uncharacterized protein</fullName>
    </submittedName>
</protein>
<name>A0ABD1MVM0_9FABA</name>
<gene>
    <name evidence="1" type="ORF">Fmac_007802</name>
</gene>
<comment type="caution">
    <text evidence="1">The sequence shown here is derived from an EMBL/GenBank/DDBJ whole genome shotgun (WGS) entry which is preliminary data.</text>
</comment>
<evidence type="ECO:0000313" key="1">
    <source>
        <dbReference type="EMBL" id="KAL2339862.1"/>
    </source>
</evidence>
<dbReference type="Gene3D" id="3.90.660.10">
    <property type="match status" value="1"/>
</dbReference>
<keyword evidence="2" id="KW-1185">Reference proteome</keyword>
<dbReference type="Proteomes" id="UP001603857">
    <property type="component" value="Unassembled WGS sequence"/>
</dbReference>